<accession>A0A5C5X3Z8</accession>
<dbReference type="PROSITE" id="PS50995">
    <property type="entry name" value="HTH_MARR_2"/>
    <property type="match status" value="1"/>
</dbReference>
<gene>
    <name evidence="5" type="primary">slyA</name>
    <name evidence="5" type="ORF">KOR42_03090</name>
</gene>
<keyword evidence="1" id="KW-0805">Transcription regulation</keyword>
<keyword evidence="2" id="KW-0238">DNA-binding</keyword>
<dbReference type="PRINTS" id="PR00598">
    <property type="entry name" value="HTHMARR"/>
</dbReference>
<keyword evidence="3" id="KW-0804">Transcription</keyword>
<dbReference type="InterPro" id="IPR023187">
    <property type="entry name" value="Tscrpt_reg_MarR-type_CS"/>
</dbReference>
<name>A0A5C5X3Z8_9PLAN</name>
<proteinExistence type="predicted"/>
<dbReference type="Gene3D" id="1.10.10.10">
    <property type="entry name" value="Winged helix-like DNA-binding domain superfamily/Winged helix DNA-binding domain"/>
    <property type="match status" value="1"/>
</dbReference>
<dbReference type="PANTHER" id="PTHR42756:SF1">
    <property type="entry name" value="TRANSCRIPTIONAL REPRESSOR OF EMRAB OPERON"/>
    <property type="match status" value="1"/>
</dbReference>
<dbReference type="GO" id="GO:0003700">
    <property type="term" value="F:DNA-binding transcription factor activity"/>
    <property type="evidence" value="ECO:0007669"/>
    <property type="project" value="InterPro"/>
</dbReference>
<evidence type="ECO:0000313" key="6">
    <source>
        <dbReference type="Proteomes" id="UP000317243"/>
    </source>
</evidence>
<dbReference type="InterPro" id="IPR000835">
    <property type="entry name" value="HTH_MarR-typ"/>
</dbReference>
<evidence type="ECO:0000259" key="4">
    <source>
        <dbReference type="PROSITE" id="PS50995"/>
    </source>
</evidence>
<evidence type="ECO:0000256" key="1">
    <source>
        <dbReference type="ARBA" id="ARBA00023015"/>
    </source>
</evidence>
<dbReference type="Pfam" id="PF01047">
    <property type="entry name" value="MarR"/>
    <property type="match status" value="1"/>
</dbReference>
<dbReference type="PROSITE" id="PS01117">
    <property type="entry name" value="HTH_MARR_1"/>
    <property type="match status" value="1"/>
</dbReference>
<dbReference type="RefSeq" id="WP_146506848.1">
    <property type="nucleotide sequence ID" value="NZ_SIHI01000001.1"/>
</dbReference>
<feature type="domain" description="HTH marR-type" evidence="4">
    <location>
        <begin position="1"/>
        <end position="139"/>
    </location>
</feature>
<dbReference type="Proteomes" id="UP000317243">
    <property type="component" value="Unassembled WGS sequence"/>
</dbReference>
<reference evidence="5 6" key="1">
    <citation type="submission" date="2019-02" db="EMBL/GenBank/DDBJ databases">
        <title>Deep-cultivation of Planctomycetes and their phenomic and genomic characterization uncovers novel biology.</title>
        <authorList>
            <person name="Wiegand S."/>
            <person name="Jogler M."/>
            <person name="Boedeker C."/>
            <person name="Pinto D."/>
            <person name="Vollmers J."/>
            <person name="Rivas-Marin E."/>
            <person name="Kohn T."/>
            <person name="Peeters S.H."/>
            <person name="Heuer A."/>
            <person name="Rast P."/>
            <person name="Oberbeckmann S."/>
            <person name="Bunk B."/>
            <person name="Jeske O."/>
            <person name="Meyerdierks A."/>
            <person name="Storesund J.E."/>
            <person name="Kallscheuer N."/>
            <person name="Luecker S."/>
            <person name="Lage O.M."/>
            <person name="Pohl T."/>
            <person name="Merkel B.J."/>
            <person name="Hornburger P."/>
            <person name="Mueller R.-W."/>
            <person name="Bruemmer F."/>
            <person name="Labrenz M."/>
            <person name="Spormann A.M."/>
            <person name="Op Den Camp H."/>
            <person name="Overmann J."/>
            <person name="Amann R."/>
            <person name="Jetten M.S.M."/>
            <person name="Mascher T."/>
            <person name="Medema M.H."/>
            <person name="Devos D.P."/>
            <person name="Kaster A.-K."/>
            <person name="Ovreas L."/>
            <person name="Rohde M."/>
            <person name="Galperin M.Y."/>
            <person name="Jogler C."/>
        </authorList>
    </citation>
    <scope>NUCLEOTIDE SEQUENCE [LARGE SCALE GENOMIC DNA]</scope>
    <source>
        <strain evidence="5 6">KOR42</strain>
    </source>
</reference>
<evidence type="ECO:0000256" key="3">
    <source>
        <dbReference type="ARBA" id="ARBA00023163"/>
    </source>
</evidence>
<dbReference type="SMART" id="SM00347">
    <property type="entry name" value="HTH_MARR"/>
    <property type="match status" value="1"/>
</dbReference>
<evidence type="ECO:0000256" key="2">
    <source>
        <dbReference type="ARBA" id="ARBA00023125"/>
    </source>
</evidence>
<dbReference type="OrthoDB" id="32523at2"/>
<dbReference type="GO" id="GO:0003677">
    <property type="term" value="F:DNA binding"/>
    <property type="evidence" value="ECO:0007669"/>
    <property type="project" value="UniProtKB-KW"/>
</dbReference>
<dbReference type="PANTHER" id="PTHR42756">
    <property type="entry name" value="TRANSCRIPTIONAL REGULATOR, MARR"/>
    <property type="match status" value="1"/>
</dbReference>
<dbReference type="InterPro" id="IPR036388">
    <property type="entry name" value="WH-like_DNA-bd_sf"/>
</dbReference>
<sequence>MLNYDWENSVAYWVCAASHVFRKTLDARLAPEGITIRQWEVLAWLSSRGCGSQSVLAEQLGIEPHTLAGILNRMEKAGLLVRRPCDQDRRKNTLHPTEKASEVWNRASEIAHEIRHQAISGLTENQLHMFKDICEKMIQNLDETVSLEDESGFAIPIPCIEQTESDSLND</sequence>
<comment type="caution">
    <text evidence="5">The sequence shown here is derived from an EMBL/GenBank/DDBJ whole genome shotgun (WGS) entry which is preliminary data.</text>
</comment>
<dbReference type="SUPFAM" id="SSF46785">
    <property type="entry name" value="Winged helix' DNA-binding domain"/>
    <property type="match status" value="1"/>
</dbReference>
<dbReference type="AlphaFoldDB" id="A0A5C5X3Z8"/>
<dbReference type="EMBL" id="SIHI01000001">
    <property type="protein sequence ID" value="TWT56953.1"/>
    <property type="molecule type" value="Genomic_DNA"/>
</dbReference>
<organism evidence="5 6">
    <name type="scientific">Thalassoglobus neptunius</name>
    <dbReference type="NCBI Taxonomy" id="1938619"/>
    <lineage>
        <taxon>Bacteria</taxon>
        <taxon>Pseudomonadati</taxon>
        <taxon>Planctomycetota</taxon>
        <taxon>Planctomycetia</taxon>
        <taxon>Planctomycetales</taxon>
        <taxon>Planctomycetaceae</taxon>
        <taxon>Thalassoglobus</taxon>
    </lineage>
</organism>
<keyword evidence="6" id="KW-1185">Reference proteome</keyword>
<protein>
    <submittedName>
        <fullName evidence="5">Transcriptional regulator SlyA</fullName>
    </submittedName>
</protein>
<evidence type="ECO:0000313" key="5">
    <source>
        <dbReference type="EMBL" id="TWT56953.1"/>
    </source>
</evidence>
<dbReference type="InterPro" id="IPR036390">
    <property type="entry name" value="WH_DNA-bd_sf"/>
</dbReference>